<evidence type="ECO:0000256" key="1">
    <source>
        <dbReference type="SAM" id="MobiDB-lite"/>
    </source>
</evidence>
<dbReference type="EMBL" id="JAMWBK010000010">
    <property type="protein sequence ID" value="KAJ8901604.1"/>
    <property type="molecule type" value="Genomic_DNA"/>
</dbReference>
<sequence>MDKGGMSGEKECCQEDLKTFAVNVDDITVPMTQLIFPGAQAECLKGGGWSFPLNLLYAGNSGSFADPTPRSPGTPRSLSRRALRVEEVRPEDFVESIGENGRRVFSKVFLIQHAERFSTLNDQRLVNS</sequence>
<gene>
    <name evidence="2" type="ORF">NDN08_003812</name>
</gene>
<proteinExistence type="predicted"/>
<reference evidence="2 3" key="1">
    <citation type="journal article" date="2023" name="Nat. Commun.">
        <title>Origin of minicircular mitochondrial genomes in red algae.</title>
        <authorList>
            <person name="Lee Y."/>
            <person name="Cho C.H."/>
            <person name="Lee Y.M."/>
            <person name="Park S.I."/>
            <person name="Yang J.H."/>
            <person name="West J.A."/>
            <person name="Bhattacharya D."/>
            <person name="Yoon H.S."/>
        </authorList>
    </citation>
    <scope>NUCLEOTIDE SEQUENCE [LARGE SCALE GENOMIC DNA]</scope>
    <source>
        <strain evidence="2 3">CCMP1338</strain>
        <tissue evidence="2">Whole cell</tissue>
    </source>
</reference>
<protein>
    <submittedName>
        <fullName evidence="2">Uncharacterized protein</fullName>
    </submittedName>
</protein>
<keyword evidence="3" id="KW-1185">Reference proteome</keyword>
<dbReference type="Proteomes" id="UP001157974">
    <property type="component" value="Unassembled WGS sequence"/>
</dbReference>
<feature type="region of interest" description="Disordered" evidence="1">
    <location>
        <begin position="62"/>
        <end position="81"/>
    </location>
</feature>
<evidence type="ECO:0000313" key="2">
    <source>
        <dbReference type="EMBL" id="KAJ8901604.1"/>
    </source>
</evidence>
<dbReference type="AlphaFoldDB" id="A0AAV8UGJ8"/>
<comment type="caution">
    <text evidence="2">The sequence shown here is derived from an EMBL/GenBank/DDBJ whole genome shotgun (WGS) entry which is preliminary data.</text>
</comment>
<name>A0AAV8UGJ8_9RHOD</name>
<organism evidence="2 3">
    <name type="scientific">Rhodosorus marinus</name>
    <dbReference type="NCBI Taxonomy" id="101924"/>
    <lineage>
        <taxon>Eukaryota</taxon>
        <taxon>Rhodophyta</taxon>
        <taxon>Stylonematophyceae</taxon>
        <taxon>Stylonematales</taxon>
        <taxon>Stylonemataceae</taxon>
        <taxon>Rhodosorus</taxon>
    </lineage>
</organism>
<accession>A0AAV8UGJ8</accession>
<evidence type="ECO:0000313" key="3">
    <source>
        <dbReference type="Proteomes" id="UP001157974"/>
    </source>
</evidence>